<feature type="region of interest" description="Disordered" evidence="1">
    <location>
        <begin position="22"/>
        <end position="56"/>
    </location>
</feature>
<comment type="caution">
    <text evidence="3">The sequence shown here is derived from an EMBL/GenBank/DDBJ whole genome shotgun (WGS) entry which is preliminary data.</text>
</comment>
<sequence>MSSNSESKLFKIASTVKNMVNSKKSTEEVCNSDFDSTSTGSNESESSAPLSTTKPSTINSCDTKTVKDSKVKLSNSLRKKFLRHFPTIEEDEEVLNRYHCALLGDILLQGYLYITNNYFAFYSNVFGYVTKILIPILTVEDITKEKTARIVPNAIGIFTKEQKHVFGSFLSRDSTLEYMRNIWQKALSEAPEIIQSESENDSSEVEEVESDKDSLEEYKVEPESVRRDSIQYKYSRALEDVTTSGSNMVYSDLLQWQTKLHSKSEDAVYNFLDSSLEEIAKVCRHLIYNNND</sequence>
<dbReference type="EMBL" id="JANEYF010001503">
    <property type="protein sequence ID" value="KAJ8963744.1"/>
    <property type="molecule type" value="Genomic_DNA"/>
</dbReference>
<dbReference type="PANTHER" id="PTHR23319">
    <property type="entry name" value="GRAM DOMAIN CONTAINING 1B, ISOFORM E"/>
    <property type="match status" value="1"/>
</dbReference>
<dbReference type="GO" id="GO:0032934">
    <property type="term" value="F:sterol binding"/>
    <property type="evidence" value="ECO:0007669"/>
    <property type="project" value="TreeGrafter"/>
</dbReference>
<feature type="domain" description="GRAM" evidence="2">
    <location>
        <begin position="79"/>
        <end position="146"/>
    </location>
</feature>
<proteinExistence type="predicted"/>
<gene>
    <name evidence="3" type="ORF">NQ314_005413</name>
</gene>
<dbReference type="CDD" id="cd13220">
    <property type="entry name" value="PH-GRAM_GRAMDC"/>
    <property type="match status" value="1"/>
</dbReference>
<protein>
    <recommendedName>
        <fullName evidence="2">GRAM domain-containing protein</fullName>
    </recommendedName>
</protein>
<dbReference type="GO" id="GO:0120015">
    <property type="term" value="F:sterol transfer activity"/>
    <property type="evidence" value="ECO:0007669"/>
    <property type="project" value="TreeGrafter"/>
</dbReference>
<reference evidence="3" key="1">
    <citation type="journal article" date="2023" name="Insect Mol. Biol.">
        <title>Genome sequencing provides insights into the evolution of gene families encoding plant cell wall-degrading enzymes in longhorned beetles.</title>
        <authorList>
            <person name="Shin N.R."/>
            <person name="Okamura Y."/>
            <person name="Kirsch R."/>
            <person name="Pauchet Y."/>
        </authorList>
    </citation>
    <scope>NUCLEOTIDE SEQUENCE</scope>
    <source>
        <strain evidence="3">RBIC_L_NR</strain>
    </source>
</reference>
<name>A0AAV8ZIE0_9CUCU</name>
<dbReference type="GO" id="GO:0005789">
    <property type="term" value="C:endoplasmic reticulum membrane"/>
    <property type="evidence" value="ECO:0007669"/>
    <property type="project" value="TreeGrafter"/>
</dbReference>
<feature type="compositionally biased region" description="Low complexity" evidence="1">
    <location>
        <begin position="36"/>
        <end position="47"/>
    </location>
</feature>
<accession>A0AAV8ZIE0</accession>
<dbReference type="GO" id="GO:0005886">
    <property type="term" value="C:plasma membrane"/>
    <property type="evidence" value="ECO:0007669"/>
    <property type="project" value="TreeGrafter"/>
</dbReference>
<organism evidence="3 4">
    <name type="scientific">Rhamnusium bicolor</name>
    <dbReference type="NCBI Taxonomy" id="1586634"/>
    <lineage>
        <taxon>Eukaryota</taxon>
        <taxon>Metazoa</taxon>
        <taxon>Ecdysozoa</taxon>
        <taxon>Arthropoda</taxon>
        <taxon>Hexapoda</taxon>
        <taxon>Insecta</taxon>
        <taxon>Pterygota</taxon>
        <taxon>Neoptera</taxon>
        <taxon>Endopterygota</taxon>
        <taxon>Coleoptera</taxon>
        <taxon>Polyphaga</taxon>
        <taxon>Cucujiformia</taxon>
        <taxon>Chrysomeloidea</taxon>
        <taxon>Cerambycidae</taxon>
        <taxon>Lepturinae</taxon>
        <taxon>Rhagiini</taxon>
        <taxon>Rhamnusium</taxon>
    </lineage>
</organism>
<dbReference type="InterPro" id="IPR051482">
    <property type="entry name" value="Cholesterol_transport"/>
</dbReference>
<dbReference type="InterPro" id="IPR011993">
    <property type="entry name" value="PH-like_dom_sf"/>
</dbReference>
<dbReference type="Gene3D" id="2.30.29.30">
    <property type="entry name" value="Pleckstrin-homology domain (PH domain)/Phosphotyrosine-binding domain (PTB)"/>
    <property type="match status" value="1"/>
</dbReference>
<dbReference type="AlphaFoldDB" id="A0AAV8ZIE0"/>
<evidence type="ECO:0000313" key="4">
    <source>
        <dbReference type="Proteomes" id="UP001162156"/>
    </source>
</evidence>
<evidence type="ECO:0000259" key="2">
    <source>
        <dbReference type="SMART" id="SM00568"/>
    </source>
</evidence>
<evidence type="ECO:0000256" key="1">
    <source>
        <dbReference type="SAM" id="MobiDB-lite"/>
    </source>
</evidence>
<dbReference type="GO" id="GO:0140268">
    <property type="term" value="C:endoplasmic reticulum-plasma membrane contact site"/>
    <property type="evidence" value="ECO:0007669"/>
    <property type="project" value="TreeGrafter"/>
</dbReference>
<dbReference type="Proteomes" id="UP001162156">
    <property type="component" value="Unassembled WGS sequence"/>
</dbReference>
<dbReference type="SMART" id="SM00568">
    <property type="entry name" value="GRAM"/>
    <property type="match status" value="1"/>
</dbReference>
<dbReference type="PANTHER" id="PTHR23319:SF13">
    <property type="entry name" value="GRAM DOMAIN-CONTAINING PROTEIN"/>
    <property type="match status" value="1"/>
</dbReference>
<evidence type="ECO:0000313" key="3">
    <source>
        <dbReference type="EMBL" id="KAJ8963744.1"/>
    </source>
</evidence>
<dbReference type="InterPro" id="IPR004182">
    <property type="entry name" value="GRAM"/>
</dbReference>
<feature type="compositionally biased region" description="Basic and acidic residues" evidence="1">
    <location>
        <begin position="211"/>
        <end position="220"/>
    </location>
</feature>
<keyword evidence="4" id="KW-1185">Reference proteome</keyword>
<dbReference type="Pfam" id="PF02893">
    <property type="entry name" value="GRAM"/>
    <property type="match status" value="1"/>
</dbReference>
<dbReference type="GO" id="GO:0032366">
    <property type="term" value="P:intracellular sterol transport"/>
    <property type="evidence" value="ECO:0007669"/>
    <property type="project" value="TreeGrafter"/>
</dbReference>
<feature type="compositionally biased region" description="Acidic residues" evidence="1">
    <location>
        <begin position="198"/>
        <end position="210"/>
    </location>
</feature>
<feature type="region of interest" description="Disordered" evidence="1">
    <location>
        <begin position="194"/>
        <end position="220"/>
    </location>
</feature>